<keyword evidence="3" id="KW-0805">Transcription regulation</keyword>
<reference evidence="8" key="1">
    <citation type="submission" date="2023-03" db="EMBL/GenBank/DDBJ databases">
        <title>Massive genome expansion in bonnet fungi (Mycena s.s.) driven by repeated elements and novel gene families across ecological guilds.</title>
        <authorList>
            <consortium name="Lawrence Berkeley National Laboratory"/>
            <person name="Harder C.B."/>
            <person name="Miyauchi S."/>
            <person name="Viragh M."/>
            <person name="Kuo A."/>
            <person name="Thoen E."/>
            <person name="Andreopoulos B."/>
            <person name="Lu D."/>
            <person name="Skrede I."/>
            <person name="Drula E."/>
            <person name="Henrissat B."/>
            <person name="Morin E."/>
            <person name="Kohler A."/>
            <person name="Barry K."/>
            <person name="LaButti K."/>
            <person name="Morin E."/>
            <person name="Salamov A."/>
            <person name="Lipzen A."/>
            <person name="Mereny Z."/>
            <person name="Hegedus B."/>
            <person name="Baldrian P."/>
            <person name="Stursova M."/>
            <person name="Weitz H."/>
            <person name="Taylor A."/>
            <person name="Grigoriev I.V."/>
            <person name="Nagy L.G."/>
            <person name="Martin F."/>
            <person name="Kauserud H."/>
        </authorList>
    </citation>
    <scope>NUCLEOTIDE SEQUENCE</scope>
    <source>
        <strain evidence="8">9284</strain>
    </source>
</reference>
<sequence length="640" mass="69544">MSVSRPLRRGRACMACRFLKIKCDGVKPVCGPCTKTPKDDDCEYQDGPSRSRTKVLEDTVARLEARLQELEHPEDNTPPVTLYDPYAGPPPPPPQLSLPPPTQPHFRSLPNSPFAQVPRLLTSGSSSSTESSQIRTPFSPASATRSVPPYGTSSASGTSPLGLFESRLPSSRESPELTSPASTASSVDYEALDYPLLQKFLDHASEFGFFLDTERLVALHHHTPALLYAMYLLGAHLSSDPRNEQLFKFKALYHAATALGSPPQSLAFLFSHTLQAQVLLAYYFFRTGALLSARAHAATAFALALGGGLHQIRSARPGPPPGIAIDAETGHALIPLPPAHDAIEEGERINAFWAIYSLQKNLSMALEPAAGAASIFETTGPGGLQIDTPWPLEMDEYKRGLLGPGIRGDGTVLNYLQIPPGHAQPTDSLATQTAKACILLHRTAYIRSQWPRTPDVSQRDVQFLSGAWTAADGLIRDLRAQLPPVLVPAPHDRVDVDVRTRTRKLLLTHSMLNAATIKLHGMFMASDSRSRECCLGAASDMLRFGGMQELQALGCLNPIIGTLWTTAFYVFVSELRRINAISGWRTAEGEKEAQDAHDAVQDGLRALGTFAGQSLLMRYELLQAKEAAADIVQNLPNLNQ</sequence>
<evidence type="ECO:0000256" key="3">
    <source>
        <dbReference type="ARBA" id="ARBA00023015"/>
    </source>
</evidence>
<feature type="compositionally biased region" description="Basic and acidic residues" evidence="6">
    <location>
        <begin position="54"/>
        <end position="75"/>
    </location>
</feature>
<evidence type="ECO:0000256" key="2">
    <source>
        <dbReference type="ARBA" id="ARBA00022723"/>
    </source>
</evidence>
<evidence type="ECO:0000313" key="9">
    <source>
        <dbReference type="Proteomes" id="UP001221142"/>
    </source>
</evidence>
<dbReference type="PANTHER" id="PTHR47338:SF29">
    <property type="entry name" value="ZN(2)-C6 FUNGAL-TYPE DOMAIN-CONTAINING PROTEIN"/>
    <property type="match status" value="1"/>
</dbReference>
<comment type="subcellular location">
    <subcellularLocation>
        <location evidence="1">Nucleus</location>
    </subcellularLocation>
</comment>
<feature type="domain" description="Zn(2)-C6 fungal-type" evidence="7">
    <location>
        <begin position="12"/>
        <end position="44"/>
    </location>
</feature>
<evidence type="ECO:0000256" key="6">
    <source>
        <dbReference type="SAM" id="MobiDB-lite"/>
    </source>
</evidence>
<dbReference type="Proteomes" id="UP001221142">
    <property type="component" value="Unassembled WGS sequence"/>
</dbReference>
<comment type="caution">
    <text evidence="8">The sequence shown here is derived from an EMBL/GenBank/DDBJ whole genome shotgun (WGS) entry which is preliminary data.</text>
</comment>
<dbReference type="InterPro" id="IPR001138">
    <property type="entry name" value="Zn2Cys6_DnaBD"/>
</dbReference>
<dbReference type="SUPFAM" id="SSF57701">
    <property type="entry name" value="Zn2/Cys6 DNA-binding domain"/>
    <property type="match status" value="1"/>
</dbReference>
<evidence type="ECO:0000256" key="1">
    <source>
        <dbReference type="ARBA" id="ARBA00004123"/>
    </source>
</evidence>
<dbReference type="CDD" id="cd12148">
    <property type="entry name" value="fungal_TF_MHR"/>
    <property type="match status" value="1"/>
</dbReference>
<keyword evidence="9" id="KW-1185">Reference proteome</keyword>
<feature type="compositionally biased region" description="Polar residues" evidence="6">
    <location>
        <begin position="133"/>
        <end position="159"/>
    </location>
</feature>
<feature type="region of interest" description="Disordered" evidence="6">
    <location>
        <begin position="36"/>
        <end position="182"/>
    </location>
</feature>
<dbReference type="PROSITE" id="PS50048">
    <property type="entry name" value="ZN2_CY6_FUNGAL_2"/>
    <property type="match status" value="1"/>
</dbReference>
<proteinExistence type="predicted"/>
<dbReference type="CDD" id="cd00067">
    <property type="entry name" value="GAL4"/>
    <property type="match status" value="1"/>
</dbReference>
<dbReference type="InterPro" id="IPR050815">
    <property type="entry name" value="TF_fung"/>
</dbReference>
<dbReference type="InterPro" id="IPR007219">
    <property type="entry name" value="XnlR_reg_dom"/>
</dbReference>
<dbReference type="GO" id="GO:0008270">
    <property type="term" value="F:zinc ion binding"/>
    <property type="evidence" value="ECO:0007669"/>
    <property type="project" value="InterPro"/>
</dbReference>
<evidence type="ECO:0000256" key="5">
    <source>
        <dbReference type="ARBA" id="ARBA00023242"/>
    </source>
</evidence>
<keyword evidence="4" id="KW-0804">Transcription</keyword>
<gene>
    <name evidence="8" type="ORF">FB45DRAFT_998840</name>
</gene>
<dbReference type="GO" id="GO:0006351">
    <property type="term" value="P:DNA-templated transcription"/>
    <property type="evidence" value="ECO:0007669"/>
    <property type="project" value="InterPro"/>
</dbReference>
<evidence type="ECO:0000259" key="7">
    <source>
        <dbReference type="PROSITE" id="PS50048"/>
    </source>
</evidence>
<evidence type="ECO:0000313" key="8">
    <source>
        <dbReference type="EMBL" id="KAJ7647952.1"/>
    </source>
</evidence>
<dbReference type="GO" id="GO:0005634">
    <property type="term" value="C:nucleus"/>
    <property type="evidence" value="ECO:0007669"/>
    <property type="project" value="UniProtKB-SubCell"/>
</dbReference>
<dbReference type="PROSITE" id="PS00463">
    <property type="entry name" value="ZN2_CY6_FUNGAL_1"/>
    <property type="match status" value="1"/>
</dbReference>
<name>A0AAD7CGW1_9AGAR</name>
<keyword evidence="2" id="KW-0479">Metal-binding</keyword>
<dbReference type="InterPro" id="IPR036864">
    <property type="entry name" value="Zn2-C6_fun-type_DNA-bd_sf"/>
</dbReference>
<dbReference type="Gene3D" id="4.10.240.10">
    <property type="entry name" value="Zn(2)-C6 fungal-type DNA-binding domain"/>
    <property type="match status" value="1"/>
</dbReference>
<protein>
    <recommendedName>
        <fullName evidence="7">Zn(2)-C6 fungal-type domain-containing protein</fullName>
    </recommendedName>
</protein>
<dbReference type="Pfam" id="PF04082">
    <property type="entry name" value="Fungal_trans"/>
    <property type="match status" value="1"/>
</dbReference>
<dbReference type="GO" id="GO:0003677">
    <property type="term" value="F:DNA binding"/>
    <property type="evidence" value="ECO:0007669"/>
    <property type="project" value="InterPro"/>
</dbReference>
<feature type="compositionally biased region" description="Low complexity" evidence="6">
    <location>
        <begin position="122"/>
        <end position="132"/>
    </location>
</feature>
<feature type="compositionally biased region" description="Pro residues" evidence="6">
    <location>
        <begin position="87"/>
        <end position="103"/>
    </location>
</feature>
<dbReference type="GO" id="GO:0000981">
    <property type="term" value="F:DNA-binding transcription factor activity, RNA polymerase II-specific"/>
    <property type="evidence" value="ECO:0007669"/>
    <property type="project" value="InterPro"/>
</dbReference>
<dbReference type="PANTHER" id="PTHR47338">
    <property type="entry name" value="ZN(II)2CYS6 TRANSCRIPTION FACTOR (EUROFUNG)-RELATED"/>
    <property type="match status" value="1"/>
</dbReference>
<keyword evidence="5" id="KW-0539">Nucleus</keyword>
<accession>A0AAD7CGW1</accession>
<dbReference type="EMBL" id="JARKIF010000002">
    <property type="protein sequence ID" value="KAJ7647952.1"/>
    <property type="molecule type" value="Genomic_DNA"/>
</dbReference>
<dbReference type="Pfam" id="PF00172">
    <property type="entry name" value="Zn_clus"/>
    <property type="match status" value="1"/>
</dbReference>
<dbReference type="AlphaFoldDB" id="A0AAD7CGW1"/>
<evidence type="ECO:0000256" key="4">
    <source>
        <dbReference type="ARBA" id="ARBA00023163"/>
    </source>
</evidence>
<organism evidence="8 9">
    <name type="scientific">Roridomyces roridus</name>
    <dbReference type="NCBI Taxonomy" id="1738132"/>
    <lineage>
        <taxon>Eukaryota</taxon>
        <taxon>Fungi</taxon>
        <taxon>Dikarya</taxon>
        <taxon>Basidiomycota</taxon>
        <taxon>Agaricomycotina</taxon>
        <taxon>Agaricomycetes</taxon>
        <taxon>Agaricomycetidae</taxon>
        <taxon>Agaricales</taxon>
        <taxon>Marasmiineae</taxon>
        <taxon>Mycenaceae</taxon>
        <taxon>Roridomyces</taxon>
    </lineage>
</organism>
<dbReference type="SMART" id="SM00066">
    <property type="entry name" value="GAL4"/>
    <property type="match status" value="1"/>
</dbReference>